<organism evidence="1 2">
    <name type="scientific">Aromatoleum tolulyticum</name>
    <dbReference type="NCBI Taxonomy" id="34027"/>
    <lineage>
        <taxon>Bacteria</taxon>
        <taxon>Pseudomonadati</taxon>
        <taxon>Pseudomonadota</taxon>
        <taxon>Betaproteobacteria</taxon>
        <taxon>Rhodocyclales</taxon>
        <taxon>Rhodocyclaceae</taxon>
        <taxon>Aromatoleum</taxon>
    </lineage>
</organism>
<dbReference type="Proteomes" id="UP000186819">
    <property type="component" value="Unassembled WGS sequence"/>
</dbReference>
<dbReference type="AlphaFoldDB" id="A0A1N6SHU2"/>
<evidence type="ECO:0000313" key="1">
    <source>
        <dbReference type="EMBL" id="SIQ40620.1"/>
    </source>
</evidence>
<sequence>MSKANLKLTVGFEFELEAPAALLDTSHERLCKAVQELLGAMVLQGMPTVTAKQLGKAGIEVVSHHHHLDVLNTAAAAVPREELVAAGPHLTDDELDQLARRAAGRVPLADVERARFLRRHALALAGEFRMVPCLIGARLNSGKDATLNARLNLTNGSVLVSEQDRQSRLQANQAGLVVAIQGSDVRLPGACAGHTLSGPVIEVALGELAAHRDALVAIWQKSG</sequence>
<name>A0A1N6SHU2_9RHOO</name>
<dbReference type="OrthoDB" id="5294704at2"/>
<proteinExistence type="predicted"/>
<dbReference type="STRING" id="34027.SAMN05421829_10499"/>
<gene>
    <name evidence="1" type="ORF">SAMN05421829_10499</name>
</gene>
<keyword evidence="2" id="KW-1185">Reference proteome</keyword>
<dbReference type="EMBL" id="FTMD01000004">
    <property type="protein sequence ID" value="SIQ40620.1"/>
    <property type="molecule type" value="Genomic_DNA"/>
</dbReference>
<reference evidence="2" key="1">
    <citation type="submission" date="2017-01" db="EMBL/GenBank/DDBJ databases">
        <authorList>
            <person name="Varghese N."/>
            <person name="Submissions S."/>
        </authorList>
    </citation>
    <scope>NUCLEOTIDE SEQUENCE [LARGE SCALE GENOMIC DNA]</scope>
    <source>
        <strain evidence="2">ATCC 51758</strain>
    </source>
</reference>
<protein>
    <submittedName>
        <fullName evidence="1">Uncharacterized protein</fullName>
    </submittedName>
</protein>
<evidence type="ECO:0000313" key="2">
    <source>
        <dbReference type="Proteomes" id="UP000186819"/>
    </source>
</evidence>
<accession>A0A1N6SHU2</accession>
<dbReference type="RefSeq" id="WP_076601465.1">
    <property type="nucleotide sequence ID" value="NZ_FTMD01000004.1"/>
</dbReference>